<dbReference type="Proteomes" id="UP000708208">
    <property type="component" value="Unassembled WGS sequence"/>
</dbReference>
<evidence type="ECO:0000256" key="1">
    <source>
        <dbReference type="ARBA" id="ARBA00004613"/>
    </source>
</evidence>
<dbReference type="GO" id="GO:0004252">
    <property type="term" value="F:serine-type endopeptidase activity"/>
    <property type="evidence" value="ECO:0007669"/>
    <property type="project" value="InterPro"/>
</dbReference>
<dbReference type="Pfam" id="PF00089">
    <property type="entry name" value="Trypsin"/>
    <property type="match status" value="1"/>
</dbReference>
<dbReference type="GO" id="GO:0016485">
    <property type="term" value="P:protein processing"/>
    <property type="evidence" value="ECO:0007669"/>
    <property type="project" value="UniProtKB-ARBA"/>
</dbReference>
<sequence>MAGTATAIFLLASVTLTLGHPAKDQGKNVGINIVGGVEAVPHAWPAICSLRVYYFEAAYHICGCSIISSEWILTAAHCAVEAKAEDFRIVAGEHDFDVVDETSEQNRYVSQMWVHPKYNSRTYKNDIALMKMDTPLKFNDYVKAAVLSNFTDPDQAAFICAGWGTQYSGGTISSKLRQVELGFFSDTDCRNAYGPTAIADSMICAGSPGKDSCQGDSGGPLFSLDGKVCGIVSWGYGCADPKYPGVYTEVSYYVDDIQTQTANN</sequence>
<dbReference type="OrthoDB" id="10059102at2759"/>
<dbReference type="PROSITE" id="PS00134">
    <property type="entry name" value="TRYPSIN_HIS"/>
    <property type="match status" value="1"/>
</dbReference>
<protein>
    <recommendedName>
        <fullName evidence="8">Peptidase S1 domain-containing protein</fullName>
    </recommendedName>
</protein>
<keyword evidence="3 6" id="KW-0645">Protease</keyword>
<dbReference type="InterPro" id="IPR033116">
    <property type="entry name" value="TRYPSIN_SER"/>
</dbReference>
<dbReference type="PROSITE" id="PS00135">
    <property type="entry name" value="TRYPSIN_SER"/>
    <property type="match status" value="1"/>
</dbReference>
<feature type="domain" description="Peptidase S1" evidence="8">
    <location>
        <begin position="33"/>
        <end position="262"/>
    </location>
</feature>
<dbReference type="InterPro" id="IPR001254">
    <property type="entry name" value="Trypsin_dom"/>
</dbReference>
<name>A0A8J2LIB8_9HEXA</name>
<evidence type="ECO:0000313" key="10">
    <source>
        <dbReference type="Proteomes" id="UP000708208"/>
    </source>
</evidence>
<proteinExistence type="predicted"/>
<dbReference type="GO" id="GO:0005576">
    <property type="term" value="C:extracellular region"/>
    <property type="evidence" value="ECO:0007669"/>
    <property type="project" value="UniProtKB-SubCell"/>
</dbReference>
<accession>A0A8J2LIB8</accession>
<gene>
    <name evidence="9" type="ORF">AFUS01_LOCUS41915</name>
</gene>
<keyword evidence="5" id="KW-1015">Disulfide bond</keyword>
<keyword evidence="7" id="KW-0732">Signal</keyword>
<evidence type="ECO:0000256" key="2">
    <source>
        <dbReference type="ARBA" id="ARBA00022525"/>
    </source>
</evidence>
<comment type="subcellular location">
    <subcellularLocation>
        <location evidence="1">Secreted</location>
    </subcellularLocation>
</comment>
<organism evidence="9 10">
    <name type="scientific">Allacma fusca</name>
    <dbReference type="NCBI Taxonomy" id="39272"/>
    <lineage>
        <taxon>Eukaryota</taxon>
        <taxon>Metazoa</taxon>
        <taxon>Ecdysozoa</taxon>
        <taxon>Arthropoda</taxon>
        <taxon>Hexapoda</taxon>
        <taxon>Collembola</taxon>
        <taxon>Symphypleona</taxon>
        <taxon>Sminthuridae</taxon>
        <taxon>Allacma</taxon>
    </lineage>
</organism>
<evidence type="ECO:0000256" key="5">
    <source>
        <dbReference type="ARBA" id="ARBA00023157"/>
    </source>
</evidence>
<dbReference type="PANTHER" id="PTHR24252:SF7">
    <property type="entry name" value="HYALIN"/>
    <property type="match status" value="1"/>
</dbReference>
<dbReference type="FunFam" id="2.40.10.10:FF:000047">
    <property type="entry name" value="Trypsin eta"/>
    <property type="match status" value="1"/>
</dbReference>
<dbReference type="PANTHER" id="PTHR24252">
    <property type="entry name" value="ACROSIN-RELATED"/>
    <property type="match status" value="1"/>
</dbReference>
<evidence type="ECO:0000256" key="3">
    <source>
        <dbReference type="ARBA" id="ARBA00022670"/>
    </source>
</evidence>
<evidence type="ECO:0000256" key="7">
    <source>
        <dbReference type="SAM" id="SignalP"/>
    </source>
</evidence>
<dbReference type="CDD" id="cd00190">
    <property type="entry name" value="Tryp_SPc"/>
    <property type="match status" value="1"/>
</dbReference>
<feature type="chain" id="PRO_5035205619" description="Peptidase S1 domain-containing protein" evidence="7">
    <location>
        <begin position="20"/>
        <end position="264"/>
    </location>
</feature>
<keyword evidence="4 6" id="KW-0720">Serine protease</keyword>
<dbReference type="SMART" id="SM00020">
    <property type="entry name" value="Tryp_SPc"/>
    <property type="match status" value="1"/>
</dbReference>
<evidence type="ECO:0000259" key="8">
    <source>
        <dbReference type="PROSITE" id="PS50240"/>
    </source>
</evidence>
<dbReference type="AlphaFoldDB" id="A0A8J2LIB8"/>
<evidence type="ECO:0000256" key="4">
    <source>
        <dbReference type="ARBA" id="ARBA00022825"/>
    </source>
</evidence>
<dbReference type="EMBL" id="CAJVCH010563977">
    <property type="protein sequence ID" value="CAG7832226.1"/>
    <property type="molecule type" value="Genomic_DNA"/>
</dbReference>
<reference evidence="9" key="1">
    <citation type="submission" date="2021-06" db="EMBL/GenBank/DDBJ databases">
        <authorList>
            <person name="Hodson N. C."/>
            <person name="Mongue J. A."/>
            <person name="Jaron S. K."/>
        </authorList>
    </citation>
    <scope>NUCLEOTIDE SEQUENCE</scope>
</reference>
<comment type="caution">
    <text evidence="9">The sequence shown here is derived from an EMBL/GenBank/DDBJ whole genome shotgun (WGS) entry which is preliminary data.</text>
</comment>
<evidence type="ECO:0000256" key="6">
    <source>
        <dbReference type="RuleBase" id="RU363034"/>
    </source>
</evidence>
<dbReference type="InterPro" id="IPR018114">
    <property type="entry name" value="TRYPSIN_HIS"/>
</dbReference>
<dbReference type="PROSITE" id="PS50240">
    <property type="entry name" value="TRYPSIN_DOM"/>
    <property type="match status" value="1"/>
</dbReference>
<keyword evidence="10" id="KW-1185">Reference proteome</keyword>
<evidence type="ECO:0000313" key="9">
    <source>
        <dbReference type="EMBL" id="CAG7832226.1"/>
    </source>
</evidence>
<feature type="signal peptide" evidence="7">
    <location>
        <begin position="1"/>
        <end position="19"/>
    </location>
</feature>
<keyword evidence="2" id="KW-0964">Secreted</keyword>
<keyword evidence="6" id="KW-0378">Hydrolase</keyword>